<accession>A0A5S5CZX7</accession>
<dbReference type="SUPFAM" id="SSF55729">
    <property type="entry name" value="Acyl-CoA N-acyltransferases (Nat)"/>
    <property type="match status" value="1"/>
</dbReference>
<dbReference type="Gene3D" id="3.40.630.30">
    <property type="match status" value="1"/>
</dbReference>
<dbReference type="RefSeq" id="WP_166532560.1">
    <property type="nucleotide sequence ID" value="NZ_VNHW01000004.1"/>
</dbReference>
<organism evidence="2 3">
    <name type="scientific">Blastococcus xanthinilyticus</name>
    <dbReference type="NCBI Taxonomy" id="1564164"/>
    <lineage>
        <taxon>Bacteria</taxon>
        <taxon>Bacillati</taxon>
        <taxon>Actinomycetota</taxon>
        <taxon>Actinomycetes</taxon>
        <taxon>Geodermatophilales</taxon>
        <taxon>Geodermatophilaceae</taxon>
        <taxon>Blastococcus</taxon>
    </lineage>
</organism>
<gene>
    <name evidence="2" type="ORF">BD833_104130</name>
</gene>
<name>A0A5S5CZX7_9ACTN</name>
<evidence type="ECO:0000313" key="3">
    <source>
        <dbReference type="Proteomes" id="UP000322499"/>
    </source>
</evidence>
<keyword evidence="2" id="KW-0808">Transferase</keyword>
<keyword evidence="3" id="KW-1185">Reference proteome</keyword>
<evidence type="ECO:0000313" key="2">
    <source>
        <dbReference type="EMBL" id="TYP88426.1"/>
    </source>
</evidence>
<sequence>MIVRRERPADHAAVGSLHMAAFARDPATGAVRAADDVPEARLVEQLRNDPGFLPHLSLVAVDGGDVDGGDVDGGGVDGGGVAGHVIATRGWLEPFGTAVLGLGPLAVRPDRQGHGIGTVLVHALVAVAEAAGERLVALLGSPDYYRRFGFVPADIFGVSAPDPRWARHFQARLLDGPALQGTFRYADPFTRL</sequence>
<protein>
    <submittedName>
        <fullName evidence="2">Putative acetyltransferase</fullName>
    </submittedName>
</protein>
<dbReference type="GO" id="GO:0016747">
    <property type="term" value="F:acyltransferase activity, transferring groups other than amino-acyl groups"/>
    <property type="evidence" value="ECO:0007669"/>
    <property type="project" value="InterPro"/>
</dbReference>
<dbReference type="Pfam" id="PF13508">
    <property type="entry name" value="Acetyltransf_7"/>
    <property type="match status" value="1"/>
</dbReference>
<dbReference type="AlphaFoldDB" id="A0A5S5CZX7"/>
<reference evidence="2 3" key="1">
    <citation type="submission" date="2019-07" db="EMBL/GenBank/DDBJ databases">
        <title>Genomic Encyclopedia of Archaeal and Bacterial Type Strains, Phase II (KMG-II): from individual species to whole genera.</title>
        <authorList>
            <person name="Goeker M."/>
        </authorList>
    </citation>
    <scope>NUCLEOTIDE SEQUENCE [LARGE SCALE GENOMIC DNA]</scope>
    <source>
        <strain evidence="2 3">DSM 46842</strain>
    </source>
</reference>
<dbReference type="Proteomes" id="UP000322499">
    <property type="component" value="Unassembled WGS sequence"/>
</dbReference>
<evidence type="ECO:0000259" key="1">
    <source>
        <dbReference type="PROSITE" id="PS51186"/>
    </source>
</evidence>
<dbReference type="PROSITE" id="PS51186">
    <property type="entry name" value="GNAT"/>
    <property type="match status" value="1"/>
</dbReference>
<dbReference type="InterPro" id="IPR000182">
    <property type="entry name" value="GNAT_dom"/>
</dbReference>
<proteinExistence type="predicted"/>
<dbReference type="CDD" id="cd04301">
    <property type="entry name" value="NAT_SF"/>
    <property type="match status" value="1"/>
</dbReference>
<dbReference type="InterPro" id="IPR016181">
    <property type="entry name" value="Acyl_CoA_acyltransferase"/>
</dbReference>
<comment type="caution">
    <text evidence="2">The sequence shown here is derived from an EMBL/GenBank/DDBJ whole genome shotgun (WGS) entry which is preliminary data.</text>
</comment>
<feature type="domain" description="N-acetyltransferase" evidence="1">
    <location>
        <begin position="1"/>
        <end position="180"/>
    </location>
</feature>
<dbReference type="EMBL" id="VNHW01000004">
    <property type="protein sequence ID" value="TYP88426.1"/>
    <property type="molecule type" value="Genomic_DNA"/>
</dbReference>